<dbReference type="PANTHER" id="PTHR43377">
    <property type="entry name" value="BILIVERDIN REDUCTASE A"/>
    <property type="match status" value="1"/>
</dbReference>
<dbReference type="InterPro" id="IPR000683">
    <property type="entry name" value="Gfo/Idh/MocA-like_OxRdtase_N"/>
</dbReference>
<dbReference type="KEGG" id="lpav:PLANPX_4796"/>
<protein>
    <recommendedName>
        <fullName evidence="2">Gfo/Idh/MocA-like oxidoreductase N-terminal domain-containing protein</fullName>
    </recommendedName>
</protein>
<dbReference type="AlphaFoldDB" id="A0A5K7XEA1"/>
<proteinExistence type="predicted"/>
<gene>
    <name evidence="3" type="ORF">PLANPX_4796</name>
</gene>
<name>A0A5K7XEA1_9BACT</name>
<evidence type="ECO:0000313" key="4">
    <source>
        <dbReference type="Proteomes" id="UP000326837"/>
    </source>
</evidence>
<dbReference type="SUPFAM" id="SSF55347">
    <property type="entry name" value="Glyceraldehyde-3-phosphate dehydrogenase-like, C-terminal domain"/>
    <property type="match status" value="1"/>
</dbReference>
<reference evidence="4" key="1">
    <citation type="submission" date="2019-10" db="EMBL/GenBank/DDBJ databases">
        <title>Lacipirellula parvula gen. nov., sp. nov., representing a lineage of planctomycetes widespread in freshwater anoxic habitats, and description of the family Lacipirellulaceae.</title>
        <authorList>
            <person name="Dedysh S.N."/>
            <person name="Kulichevskaya I.S."/>
            <person name="Beletsky A.V."/>
            <person name="Rakitin A.L."/>
            <person name="Mardanov A.V."/>
            <person name="Ivanova A.A."/>
            <person name="Saltykova V.X."/>
            <person name="Rijpstra W.I.C."/>
            <person name="Sinninghe Damste J.S."/>
            <person name="Ravin N.V."/>
        </authorList>
    </citation>
    <scope>NUCLEOTIDE SEQUENCE [LARGE SCALE GENOMIC DNA]</scope>
    <source>
        <strain evidence="4">PX69</strain>
    </source>
</reference>
<dbReference type="Gene3D" id="3.40.50.720">
    <property type="entry name" value="NAD(P)-binding Rossmann-like Domain"/>
    <property type="match status" value="1"/>
</dbReference>
<dbReference type="EMBL" id="AP021861">
    <property type="protein sequence ID" value="BBO35184.1"/>
    <property type="molecule type" value="Genomic_DNA"/>
</dbReference>
<dbReference type="InterPro" id="IPR036291">
    <property type="entry name" value="NAD(P)-bd_dom_sf"/>
</dbReference>
<dbReference type="Pfam" id="PF01408">
    <property type="entry name" value="GFO_IDH_MocA"/>
    <property type="match status" value="1"/>
</dbReference>
<dbReference type="InterPro" id="IPR051450">
    <property type="entry name" value="Gfo/Idh/MocA_Oxidoreductases"/>
</dbReference>
<evidence type="ECO:0000259" key="2">
    <source>
        <dbReference type="Pfam" id="PF01408"/>
    </source>
</evidence>
<dbReference type="SUPFAM" id="SSF51735">
    <property type="entry name" value="NAD(P)-binding Rossmann-fold domains"/>
    <property type="match status" value="1"/>
</dbReference>
<feature type="region of interest" description="Disordered" evidence="1">
    <location>
        <begin position="341"/>
        <end position="361"/>
    </location>
</feature>
<evidence type="ECO:0000256" key="1">
    <source>
        <dbReference type="SAM" id="MobiDB-lite"/>
    </source>
</evidence>
<dbReference type="RefSeq" id="WP_152100616.1">
    <property type="nucleotide sequence ID" value="NZ_AP021861.1"/>
</dbReference>
<dbReference type="Gene3D" id="3.30.360.10">
    <property type="entry name" value="Dihydrodipicolinate Reductase, domain 2"/>
    <property type="match status" value="1"/>
</dbReference>
<feature type="domain" description="Gfo/Idh/MocA-like oxidoreductase N-terminal" evidence="2">
    <location>
        <begin position="2"/>
        <end position="123"/>
    </location>
</feature>
<sequence length="361" mass="39229">MISVGLIGCGEVAESGHLPTILQSDRFQLAAICDVDPARAKLFSDRAGGVPQYSDWRELLAREHSLDAVVLALPPEISPDVVVEVLRLNLAVLDEKPIAVSVAEGRRLLQAVEEHRGVYQIGFVLRYGDWVEYIRQLAPSLGLPLQINVEVYDERYNPDDALHLARIQSFIRNSSAMTHEGSHVIDYVSLWNHSPWRSVSAVAQQTSPSFSGPNVWNSRIEFDDQSTLDVKIGWLLPELPPSTITVNGPEGRLDFNCVTGVGHLEVGGGEQAFALPPLAPHWERQYRTFADAIDRGSADLATVSDGVRALEVTAACELSATSGLAVTPGSLAAALGLTGNVQRPARHTPRSTGPERIVEAR</sequence>
<dbReference type="Proteomes" id="UP000326837">
    <property type="component" value="Chromosome"/>
</dbReference>
<dbReference type="GO" id="GO:0000166">
    <property type="term" value="F:nucleotide binding"/>
    <property type="evidence" value="ECO:0007669"/>
    <property type="project" value="InterPro"/>
</dbReference>
<accession>A0A5K7XEA1</accession>
<evidence type="ECO:0000313" key="3">
    <source>
        <dbReference type="EMBL" id="BBO35184.1"/>
    </source>
</evidence>
<keyword evidence="4" id="KW-1185">Reference proteome</keyword>
<dbReference type="PANTHER" id="PTHR43377:SF1">
    <property type="entry name" value="BILIVERDIN REDUCTASE A"/>
    <property type="match status" value="1"/>
</dbReference>
<organism evidence="3 4">
    <name type="scientific">Lacipirellula parvula</name>
    <dbReference type="NCBI Taxonomy" id="2650471"/>
    <lineage>
        <taxon>Bacteria</taxon>
        <taxon>Pseudomonadati</taxon>
        <taxon>Planctomycetota</taxon>
        <taxon>Planctomycetia</taxon>
        <taxon>Pirellulales</taxon>
        <taxon>Lacipirellulaceae</taxon>
        <taxon>Lacipirellula</taxon>
    </lineage>
</organism>